<reference evidence="1 2" key="1">
    <citation type="submission" date="2019-02" db="EMBL/GenBank/DDBJ databases">
        <title>Emended description of the genus Rhodopseudomonas and description of Rhodopseudomonas albus sp. nov., a non-phototrophic, heavy-metal-tolerant bacterium isolated from garden soil.</title>
        <authorList>
            <person name="Bao Z."/>
            <person name="Cao W.W."/>
            <person name="Sato Y."/>
            <person name="Nishizawa T."/>
            <person name="Zhao J."/>
            <person name="Guo Y."/>
            <person name="Ohta H."/>
        </authorList>
    </citation>
    <scope>NUCLEOTIDE SEQUENCE [LARGE SCALE GENOMIC DNA]</scope>
    <source>
        <strain evidence="1 2">SK50-23</strain>
    </source>
</reference>
<accession>A0ABX8AIJ0</accession>
<gene>
    <name evidence="1" type="ORF">RPMA_02365</name>
</gene>
<protein>
    <submittedName>
        <fullName evidence="1">Uncharacterized protein</fullName>
    </submittedName>
</protein>
<sequence length="81" mass="8754">MVERRTQASGDLIVARRLLTRPWRPEEVERLVELGKAGATVLRAAVALKRSPSSVRKKALAIGAPLLGTRAVRAALREAGD</sequence>
<evidence type="ECO:0000313" key="2">
    <source>
        <dbReference type="Proteomes" id="UP000682843"/>
    </source>
</evidence>
<dbReference type="Proteomes" id="UP000682843">
    <property type="component" value="Chromosome"/>
</dbReference>
<dbReference type="EMBL" id="CP036498">
    <property type="protein sequence ID" value="QUS42220.1"/>
    <property type="molecule type" value="Genomic_DNA"/>
</dbReference>
<evidence type="ECO:0000313" key="1">
    <source>
        <dbReference type="EMBL" id="QUS42220.1"/>
    </source>
</evidence>
<proteinExistence type="predicted"/>
<organism evidence="1 2">
    <name type="scientific">Tardiphaga alba</name>
    <dbReference type="NCBI Taxonomy" id="340268"/>
    <lineage>
        <taxon>Bacteria</taxon>
        <taxon>Pseudomonadati</taxon>
        <taxon>Pseudomonadota</taxon>
        <taxon>Alphaproteobacteria</taxon>
        <taxon>Hyphomicrobiales</taxon>
        <taxon>Nitrobacteraceae</taxon>
        <taxon>Tardiphaga</taxon>
    </lineage>
</organism>
<name>A0ABX8AIJ0_9BRAD</name>
<keyword evidence="2" id="KW-1185">Reference proteome</keyword>